<dbReference type="NCBIfam" id="TIGR02937">
    <property type="entry name" value="sigma70-ECF"/>
    <property type="match status" value="1"/>
</dbReference>
<evidence type="ECO:0000256" key="3">
    <source>
        <dbReference type="ARBA" id="ARBA00023082"/>
    </source>
</evidence>
<dbReference type="PANTHER" id="PTHR43133:SF46">
    <property type="entry name" value="RNA POLYMERASE SIGMA-70 FACTOR ECF SUBFAMILY"/>
    <property type="match status" value="1"/>
</dbReference>
<evidence type="ECO:0000259" key="5">
    <source>
        <dbReference type="Pfam" id="PF04542"/>
    </source>
</evidence>
<accession>A0A1G9XJ27</accession>
<dbReference type="InterPro" id="IPR039425">
    <property type="entry name" value="RNA_pol_sigma-70-like"/>
</dbReference>
<feature type="domain" description="RNA polymerase sigma-70 region 2" evidence="5">
    <location>
        <begin position="48"/>
        <end position="114"/>
    </location>
</feature>
<dbReference type="InterPro" id="IPR013249">
    <property type="entry name" value="RNA_pol_sigma70_r4_t2"/>
</dbReference>
<evidence type="ECO:0000259" key="6">
    <source>
        <dbReference type="Pfam" id="PF08281"/>
    </source>
</evidence>
<name>A0A1G9XJ27_9BACT</name>
<reference evidence="7 8" key="1">
    <citation type="submission" date="2016-10" db="EMBL/GenBank/DDBJ databases">
        <authorList>
            <person name="de Groot N.N."/>
        </authorList>
    </citation>
    <scope>NUCLEOTIDE SEQUENCE [LARGE SCALE GENOMIC DNA]</scope>
    <source>
        <strain evidence="7 8">DSM 21668</strain>
    </source>
</reference>
<comment type="similarity">
    <text evidence="1">Belongs to the sigma-70 factor family. ECF subfamily.</text>
</comment>
<dbReference type="InterPro" id="IPR013324">
    <property type="entry name" value="RNA_pol_sigma_r3/r4-like"/>
</dbReference>
<gene>
    <name evidence="7" type="ORF">SAMN04488090_4643</name>
</gene>
<dbReference type="STRING" id="563176.SAMN04488090_4643"/>
<dbReference type="Pfam" id="PF04542">
    <property type="entry name" value="Sigma70_r2"/>
    <property type="match status" value="1"/>
</dbReference>
<dbReference type="Gene3D" id="1.10.1740.10">
    <property type="match status" value="1"/>
</dbReference>
<organism evidence="7 8">
    <name type="scientific">Siphonobacter aquaeclarae</name>
    <dbReference type="NCBI Taxonomy" id="563176"/>
    <lineage>
        <taxon>Bacteria</taxon>
        <taxon>Pseudomonadati</taxon>
        <taxon>Bacteroidota</taxon>
        <taxon>Cytophagia</taxon>
        <taxon>Cytophagales</taxon>
        <taxon>Cytophagaceae</taxon>
        <taxon>Siphonobacter</taxon>
    </lineage>
</organism>
<dbReference type="Proteomes" id="UP000198901">
    <property type="component" value="Unassembled WGS sequence"/>
</dbReference>
<dbReference type="Gene3D" id="1.10.10.10">
    <property type="entry name" value="Winged helix-like DNA-binding domain superfamily/Winged helix DNA-binding domain"/>
    <property type="match status" value="1"/>
</dbReference>
<dbReference type="GO" id="GO:0016987">
    <property type="term" value="F:sigma factor activity"/>
    <property type="evidence" value="ECO:0007669"/>
    <property type="project" value="UniProtKB-KW"/>
</dbReference>
<dbReference type="EMBL" id="FNGS01000011">
    <property type="protein sequence ID" value="SDM96839.1"/>
    <property type="molecule type" value="Genomic_DNA"/>
</dbReference>
<dbReference type="InterPro" id="IPR036388">
    <property type="entry name" value="WH-like_DNA-bd_sf"/>
</dbReference>
<dbReference type="GO" id="GO:0006352">
    <property type="term" value="P:DNA-templated transcription initiation"/>
    <property type="evidence" value="ECO:0007669"/>
    <property type="project" value="InterPro"/>
</dbReference>
<evidence type="ECO:0000256" key="2">
    <source>
        <dbReference type="ARBA" id="ARBA00023015"/>
    </source>
</evidence>
<dbReference type="GO" id="GO:0003677">
    <property type="term" value="F:DNA binding"/>
    <property type="evidence" value="ECO:0007669"/>
    <property type="project" value="InterPro"/>
</dbReference>
<dbReference type="PANTHER" id="PTHR43133">
    <property type="entry name" value="RNA POLYMERASE ECF-TYPE SIGMA FACTO"/>
    <property type="match status" value="1"/>
</dbReference>
<dbReference type="InterPro" id="IPR014284">
    <property type="entry name" value="RNA_pol_sigma-70_dom"/>
</dbReference>
<sequence>MQIHVVFSKLAYPNGPAYQHDTSLKQLSDIALLDRLKVHDDRVAFDELYLRYWDAVYTIAVRKLEDHEQAKDLVHDVFVDIWYRRHTLVIHTSFAGYLYTTLSNRFIDIVRRRAVHTRMQEALLRELEQTSESAYDVIAYQELESRLMTEIDNLPAAMRQIFLLSRDEQLSAQEIADQLSLSPQTVKNQIHNALERLRAKELYLHSLALLFCAGIY</sequence>
<dbReference type="SUPFAM" id="SSF88659">
    <property type="entry name" value="Sigma3 and sigma4 domains of RNA polymerase sigma factors"/>
    <property type="match status" value="1"/>
</dbReference>
<keyword evidence="8" id="KW-1185">Reference proteome</keyword>
<keyword evidence="3" id="KW-0731">Sigma factor</keyword>
<dbReference type="CDD" id="cd06171">
    <property type="entry name" value="Sigma70_r4"/>
    <property type="match status" value="1"/>
</dbReference>
<evidence type="ECO:0000313" key="8">
    <source>
        <dbReference type="Proteomes" id="UP000198901"/>
    </source>
</evidence>
<dbReference type="Pfam" id="PF08281">
    <property type="entry name" value="Sigma70_r4_2"/>
    <property type="match status" value="1"/>
</dbReference>
<evidence type="ECO:0000313" key="7">
    <source>
        <dbReference type="EMBL" id="SDM96839.1"/>
    </source>
</evidence>
<dbReference type="InterPro" id="IPR014327">
    <property type="entry name" value="RNA_pol_sigma70_bacteroid"/>
</dbReference>
<dbReference type="AlphaFoldDB" id="A0A1G9XJ27"/>
<proteinExistence type="inferred from homology"/>
<feature type="domain" description="RNA polymerase sigma factor 70 region 4 type 2" evidence="6">
    <location>
        <begin position="146"/>
        <end position="197"/>
    </location>
</feature>
<evidence type="ECO:0000256" key="4">
    <source>
        <dbReference type="ARBA" id="ARBA00023163"/>
    </source>
</evidence>
<evidence type="ECO:0000256" key="1">
    <source>
        <dbReference type="ARBA" id="ARBA00010641"/>
    </source>
</evidence>
<keyword evidence="4" id="KW-0804">Transcription</keyword>
<dbReference type="InterPro" id="IPR007627">
    <property type="entry name" value="RNA_pol_sigma70_r2"/>
</dbReference>
<dbReference type="SUPFAM" id="SSF88946">
    <property type="entry name" value="Sigma2 domain of RNA polymerase sigma factors"/>
    <property type="match status" value="1"/>
</dbReference>
<dbReference type="InterPro" id="IPR013325">
    <property type="entry name" value="RNA_pol_sigma_r2"/>
</dbReference>
<dbReference type="NCBIfam" id="TIGR02985">
    <property type="entry name" value="Sig70_bacteroi1"/>
    <property type="match status" value="1"/>
</dbReference>
<protein>
    <submittedName>
        <fullName evidence="7">RNA polymerase sigma-70 factor, ECF subfamily</fullName>
    </submittedName>
</protein>
<keyword evidence="2" id="KW-0805">Transcription regulation</keyword>